<name>A0A3E2NNV2_9SPHI</name>
<gene>
    <name evidence="1" type="ORF">DYU05_10810</name>
</gene>
<evidence type="ECO:0000313" key="1">
    <source>
        <dbReference type="EMBL" id="RFZ82667.1"/>
    </source>
</evidence>
<dbReference type="RefSeq" id="WP_117383070.1">
    <property type="nucleotide sequence ID" value="NZ_QWDE01000002.1"/>
</dbReference>
<accession>A0A3E2NNV2</accession>
<organism evidence="1 2">
    <name type="scientific">Mucilaginibacter terrenus</name>
    <dbReference type="NCBI Taxonomy" id="2482727"/>
    <lineage>
        <taxon>Bacteria</taxon>
        <taxon>Pseudomonadati</taxon>
        <taxon>Bacteroidota</taxon>
        <taxon>Sphingobacteriia</taxon>
        <taxon>Sphingobacteriales</taxon>
        <taxon>Sphingobacteriaceae</taxon>
        <taxon>Mucilaginibacter</taxon>
    </lineage>
</organism>
<dbReference type="OrthoDB" id="766501at2"/>
<comment type="caution">
    <text evidence="1">The sequence shown here is derived from an EMBL/GenBank/DDBJ whole genome shotgun (WGS) entry which is preliminary data.</text>
</comment>
<evidence type="ECO:0000313" key="2">
    <source>
        <dbReference type="Proteomes" id="UP000260823"/>
    </source>
</evidence>
<dbReference type="AlphaFoldDB" id="A0A3E2NNV2"/>
<dbReference type="Proteomes" id="UP000260823">
    <property type="component" value="Unassembled WGS sequence"/>
</dbReference>
<keyword evidence="2" id="KW-1185">Reference proteome</keyword>
<sequence>MEVILDNGQRPRGVFLPLEEWETLKFGINKASELYKLMDDLSHPDVFEMNASQFSEYLELPSQQLVNKALENGLYLSYPAGLPNTFIHQYKDGSQETVAYDMETGKEHIVKKR</sequence>
<protein>
    <submittedName>
        <fullName evidence="1">Uncharacterized protein</fullName>
    </submittedName>
</protein>
<dbReference type="EMBL" id="QWDE01000002">
    <property type="protein sequence ID" value="RFZ82667.1"/>
    <property type="molecule type" value="Genomic_DNA"/>
</dbReference>
<proteinExistence type="predicted"/>
<reference evidence="1 2" key="1">
    <citation type="submission" date="2018-08" db="EMBL/GenBank/DDBJ databases">
        <title>Mucilaginibacter terrae sp. nov., isolated from manganese diggings.</title>
        <authorList>
            <person name="Huang Y."/>
            <person name="Zhou Z."/>
        </authorList>
    </citation>
    <scope>NUCLEOTIDE SEQUENCE [LARGE SCALE GENOMIC DNA]</scope>
    <source>
        <strain evidence="1 2">ZH6</strain>
    </source>
</reference>